<reference evidence="1" key="1">
    <citation type="journal article" date="2014" name="Front. Microbiol.">
        <title>High frequency of phylogenetically diverse reductive dehalogenase-homologous genes in deep subseafloor sedimentary metagenomes.</title>
        <authorList>
            <person name="Kawai M."/>
            <person name="Futagami T."/>
            <person name="Toyoda A."/>
            <person name="Takaki Y."/>
            <person name="Nishi S."/>
            <person name="Hori S."/>
            <person name="Arai W."/>
            <person name="Tsubouchi T."/>
            <person name="Morono Y."/>
            <person name="Uchiyama I."/>
            <person name="Ito T."/>
            <person name="Fujiyama A."/>
            <person name="Inagaki F."/>
            <person name="Takami H."/>
        </authorList>
    </citation>
    <scope>NUCLEOTIDE SEQUENCE</scope>
    <source>
        <strain evidence="1">Expedition CK06-06</strain>
    </source>
</reference>
<accession>X1V290</accession>
<name>X1V290_9ZZZZ</name>
<comment type="caution">
    <text evidence="1">The sequence shown here is derived from an EMBL/GenBank/DDBJ whole genome shotgun (WGS) entry which is preliminary data.</text>
</comment>
<proteinExistence type="predicted"/>
<feature type="non-terminal residue" evidence="1">
    <location>
        <position position="162"/>
    </location>
</feature>
<dbReference type="EMBL" id="BARW01029480">
    <property type="protein sequence ID" value="GAJ09932.1"/>
    <property type="molecule type" value="Genomic_DNA"/>
</dbReference>
<gene>
    <name evidence="1" type="ORF">S12H4_47362</name>
</gene>
<evidence type="ECO:0000313" key="1">
    <source>
        <dbReference type="EMBL" id="GAJ09932.1"/>
    </source>
</evidence>
<sequence length="162" mass="18731">MNLDSIVEIENWAHKYCLGPDAYPRTCDRRFNIAFYQFWQAYRAKQAGNLQQKHESSAAAIIHALGACRLTSTSVFDTWPYCGFFTKIEMKPFHYEKFLIACTRLTQMYAYCHKGNIMPSRRARVSTDVISEMTGRFVIQMARFCPAHSVPIGMHEAMENLN</sequence>
<protein>
    <submittedName>
        <fullName evidence="1">Uncharacterized protein</fullName>
    </submittedName>
</protein>
<organism evidence="1">
    <name type="scientific">marine sediment metagenome</name>
    <dbReference type="NCBI Taxonomy" id="412755"/>
    <lineage>
        <taxon>unclassified sequences</taxon>
        <taxon>metagenomes</taxon>
        <taxon>ecological metagenomes</taxon>
    </lineage>
</organism>
<dbReference type="AlphaFoldDB" id="X1V290"/>